<keyword evidence="3" id="KW-1185">Reference proteome</keyword>
<dbReference type="EMBL" id="KN822008">
    <property type="protein sequence ID" value="KIM68787.1"/>
    <property type="molecule type" value="Genomic_DNA"/>
</dbReference>
<dbReference type="SUPFAM" id="SSF53474">
    <property type="entry name" value="alpha/beta-Hydrolases"/>
    <property type="match status" value="1"/>
</dbReference>
<dbReference type="InParanoid" id="A0A0C3AUZ9"/>
<dbReference type="Proteomes" id="UP000053989">
    <property type="component" value="Unassembled WGS sequence"/>
</dbReference>
<evidence type="ECO:0008006" key="4">
    <source>
        <dbReference type="Google" id="ProtNLM"/>
    </source>
</evidence>
<feature type="transmembrane region" description="Helical" evidence="1">
    <location>
        <begin position="30"/>
        <end position="58"/>
    </location>
</feature>
<proteinExistence type="predicted"/>
<keyword evidence="1" id="KW-0812">Transmembrane</keyword>
<dbReference type="AlphaFoldDB" id="A0A0C3AUZ9"/>
<evidence type="ECO:0000313" key="2">
    <source>
        <dbReference type="EMBL" id="KIM68787.1"/>
    </source>
</evidence>
<name>A0A0C3AUZ9_9AGAM</name>
<dbReference type="InterPro" id="IPR029058">
    <property type="entry name" value="AB_hydrolase_fold"/>
</dbReference>
<evidence type="ECO:0000313" key="3">
    <source>
        <dbReference type="Proteomes" id="UP000053989"/>
    </source>
</evidence>
<accession>A0A0C3AUZ9</accession>
<organism evidence="2 3">
    <name type="scientific">Scleroderma citrinum Foug A</name>
    <dbReference type="NCBI Taxonomy" id="1036808"/>
    <lineage>
        <taxon>Eukaryota</taxon>
        <taxon>Fungi</taxon>
        <taxon>Dikarya</taxon>
        <taxon>Basidiomycota</taxon>
        <taxon>Agaricomycotina</taxon>
        <taxon>Agaricomycetes</taxon>
        <taxon>Agaricomycetidae</taxon>
        <taxon>Boletales</taxon>
        <taxon>Sclerodermatineae</taxon>
        <taxon>Sclerodermataceae</taxon>
        <taxon>Scleroderma</taxon>
    </lineage>
</organism>
<reference evidence="3" key="2">
    <citation type="submission" date="2015-01" db="EMBL/GenBank/DDBJ databases">
        <title>Evolutionary Origins and Diversification of the Mycorrhizal Mutualists.</title>
        <authorList>
            <consortium name="DOE Joint Genome Institute"/>
            <consortium name="Mycorrhizal Genomics Consortium"/>
            <person name="Kohler A."/>
            <person name="Kuo A."/>
            <person name="Nagy L.G."/>
            <person name="Floudas D."/>
            <person name="Copeland A."/>
            <person name="Barry K.W."/>
            <person name="Cichocki N."/>
            <person name="Veneault-Fourrey C."/>
            <person name="LaButti K."/>
            <person name="Lindquist E.A."/>
            <person name="Lipzen A."/>
            <person name="Lundell T."/>
            <person name="Morin E."/>
            <person name="Murat C."/>
            <person name="Riley R."/>
            <person name="Ohm R."/>
            <person name="Sun H."/>
            <person name="Tunlid A."/>
            <person name="Henrissat B."/>
            <person name="Grigoriev I.V."/>
            <person name="Hibbett D.S."/>
            <person name="Martin F."/>
        </authorList>
    </citation>
    <scope>NUCLEOTIDE SEQUENCE [LARGE SCALE GENOMIC DNA]</scope>
    <source>
        <strain evidence="3">Foug A</strain>
    </source>
</reference>
<dbReference type="PANTHER" id="PTHR37471:SF1">
    <property type="entry name" value="AB HYDROLASE-1 DOMAIN-CONTAINING PROTEIN"/>
    <property type="match status" value="1"/>
</dbReference>
<dbReference type="PANTHER" id="PTHR37471">
    <property type="entry name" value="UNNAMED PRODUCT"/>
    <property type="match status" value="1"/>
</dbReference>
<gene>
    <name evidence="2" type="ORF">SCLCIDRAFT_1180845</name>
</gene>
<dbReference type="Gene3D" id="3.40.50.1820">
    <property type="entry name" value="alpha/beta hydrolase"/>
    <property type="match status" value="1"/>
</dbReference>
<dbReference type="STRING" id="1036808.A0A0C3AUZ9"/>
<evidence type="ECO:0000256" key="1">
    <source>
        <dbReference type="SAM" id="Phobius"/>
    </source>
</evidence>
<dbReference type="HOGENOM" id="CLU_028357_0_0_1"/>
<reference evidence="2 3" key="1">
    <citation type="submission" date="2014-04" db="EMBL/GenBank/DDBJ databases">
        <authorList>
            <consortium name="DOE Joint Genome Institute"/>
            <person name="Kuo A."/>
            <person name="Kohler A."/>
            <person name="Nagy L.G."/>
            <person name="Floudas D."/>
            <person name="Copeland A."/>
            <person name="Barry K.W."/>
            <person name="Cichocki N."/>
            <person name="Veneault-Fourrey C."/>
            <person name="LaButti K."/>
            <person name="Lindquist E.A."/>
            <person name="Lipzen A."/>
            <person name="Lundell T."/>
            <person name="Morin E."/>
            <person name="Murat C."/>
            <person name="Sun H."/>
            <person name="Tunlid A."/>
            <person name="Henrissat B."/>
            <person name="Grigoriev I.V."/>
            <person name="Hibbett D.S."/>
            <person name="Martin F."/>
            <person name="Nordberg H.P."/>
            <person name="Cantor M.N."/>
            <person name="Hua S.X."/>
        </authorList>
    </citation>
    <scope>NUCLEOTIDE SEQUENCE [LARGE SCALE GENOMIC DNA]</scope>
    <source>
        <strain evidence="2 3">Foug A</strain>
    </source>
</reference>
<protein>
    <recommendedName>
        <fullName evidence="4">AB hydrolase-1 domain-containing protein</fullName>
    </recommendedName>
</protein>
<keyword evidence="1" id="KW-0472">Membrane</keyword>
<sequence>MALPHPHQHGRAATGIEDVPFIPPGRSGSFYAVLVFIVIPLWSTIPIAWMSVIYTLLFGSFYQLSWTGKTWFALAFCEVLFSVHHYDLVRSISGPPSNSPRNLEDAKTAFIRVLKCGLANVAEGNIDEESVDEAMPSSPAEPIVRLRVDDPRALDFRTSIRAWFRRATWSSIKRRDIYSYLHWVFYNRAMPPLEALPECHRKLLDEALLNVERRAGKTVPDEPSVGVQPMRLTIDEVNAQWRPLTWYTMVLGANWFIRRWLVRSHGAQFGSYNGLDYFVCIPPSWDAAHGQRPIVFLHGLGLGLLQYKLVLSNLLRNHGDRPLLVPMQPHISQNIFHPKFLEPMPRHKMTACLAGLLRELGWVPSSDDLIKSETKANEYGVIMLSHSYGSFVHAWFLKEYPHFAVRSCLVDPVAICCWEGDMCYNFIYSRCSTGLDLLMRYLVGTELGVANTLQRHFDWPSNSLWFEDIPNACDPDKTLIVLGGMDAILNAERVRRYLTSHGVSKGLYYDAEGSHGKPLAGRGCGHDIITKWLQGA</sequence>
<dbReference type="OrthoDB" id="6431331at2759"/>
<keyword evidence="1" id="KW-1133">Transmembrane helix</keyword>